<feature type="chain" id="PRO_5021487982" description="MAM domain-containing protein" evidence="1">
    <location>
        <begin position="17"/>
        <end position="630"/>
    </location>
</feature>
<dbReference type="GO" id="GO:0016020">
    <property type="term" value="C:membrane"/>
    <property type="evidence" value="ECO:0007669"/>
    <property type="project" value="InterPro"/>
</dbReference>
<comment type="caution">
    <text evidence="3">The sequence shown here is derived from an EMBL/GenBank/DDBJ whole genome shotgun (WGS) entry which is preliminary data.</text>
</comment>
<reference evidence="3 4" key="1">
    <citation type="submission" date="2019-04" db="EMBL/GenBank/DDBJ databases">
        <title>Annotation for the trematode Fasciola gigantica.</title>
        <authorList>
            <person name="Choi Y.-J."/>
        </authorList>
    </citation>
    <scope>NUCLEOTIDE SEQUENCE [LARGE SCALE GENOMIC DNA]</scope>
    <source>
        <strain evidence="3">Uganda_cow_1</strain>
    </source>
</reference>
<dbReference type="PROSITE" id="PS50060">
    <property type="entry name" value="MAM_2"/>
    <property type="match status" value="2"/>
</dbReference>
<name>A0A504YA05_FASGI</name>
<keyword evidence="1" id="KW-0732">Signal</keyword>
<feature type="signal peptide" evidence="1">
    <location>
        <begin position="1"/>
        <end position="16"/>
    </location>
</feature>
<dbReference type="AlphaFoldDB" id="A0A504YA05"/>
<dbReference type="Proteomes" id="UP000316759">
    <property type="component" value="Unassembled WGS sequence"/>
</dbReference>
<evidence type="ECO:0000259" key="2">
    <source>
        <dbReference type="PROSITE" id="PS50060"/>
    </source>
</evidence>
<feature type="domain" description="MAM" evidence="2">
    <location>
        <begin position="278"/>
        <end position="378"/>
    </location>
</feature>
<dbReference type="OrthoDB" id="6283122at2759"/>
<organism evidence="3 4">
    <name type="scientific">Fasciola gigantica</name>
    <name type="common">Giant liver fluke</name>
    <dbReference type="NCBI Taxonomy" id="46835"/>
    <lineage>
        <taxon>Eukaryota</taxon>
        <taxon>Metazoa</taxon>
        <taxon>Spiralia</taxon>
        <taxon>Lophotrochozoa</taxon>
        <taxon>Platyhelminthes</taxon>
        <taxon>Trematoda</taxon>
        <taxon>Digenea</taxon>
        <taxon>Plagiorchiida</taxon>
        <taxon>Echinostomata</taxon>
        <taxon>Echinostomatoidea</taxon>
        <taxon>Fasciolidae</taxon>
        <taxon>Fasciola</taxon>
    </lineage>
</organism>
<evidence type="ECO:0000313" key="3">
    <source>
        <dbReference type="EMBL" id="TPP58412.1"/>
    </source>
</evidence>
<sequence>MRFVLGLLLSLLCVHAEQDPKPIYFCPFNNGLCGWTHDPNSWHHRWSVDQELNSNGLANSMCCFSVKTGRPVTESSTQDADSPWLIPNLPIQAVESGPINNEGPIQSRLWSPAFPVALKLRCIQFSYRLELGHPSEPYYGSTLPEIAIVPTPTHVCNFSSGTCGWFNDPNSWKYRWQLIRNEHALLYEEHAMCLLAKPIDSNSDGPSDSLSWFDEPDNVDNEDRMDLLDGPVQSRLWSPLIRKKHRLGCIQFAYSLVLQSVSSDQLKAETAIVPTPTHVCNFSSGTCGWSNDQNSWKYRWQLIRNEHALLYEEHAMCLLAKPIDSNSDGPSDSLSWFDEPDNVDNEDRMDLLDGPVQSRLWSPLIRKKHRLGCIQFAYSLVLQSVSSDQLKGFSLALLRREEGTPVKFGIPIICLHLHNVAESAEYQNRDPLPALCFSAAKSSPKPVYFCPFNNGYCGWTNDLNSWRYRWIVQSEKNNPDSSPKPVHTCTFTTDTCGWSNDQNSWFHRWELFQSTTSNRLQNEKVHGKTNRTMICLPARSSASTSGQAIGDAFAPWSKRLSSAHEVAKPIQSTLWSPPIMSGTLGCLVFTYCYWSGPLPGKRQPGLSSRQKTVNGSPHGFSLALLRRQAG</sequence>
<feature type="domain" description="MAM" evidence="2">
    <location>
        <begin position="154"/>
        <end position="254"/>
    </location>
</feature>
<gene>
    <name evidence="3" type="ORF">FGIG_03815</name>
</gene>
<protein>
    <recommendedName>
        <fullName evidence="2">MAM domain-containing protein</fullName>
    </recommendedName>
</protein>
<evidence type="ECO:0000256" key="1">
    <source>
        <dbReference type="SAM" id="SignalP"/>
    </source>
</evidence>
<dbReference type="EMBL" id="SUNJ01012034">
    <property type="protein sequence ID" value="TPP58412.1"/>
    <property type="molecule type" value="Genomic_DNA"/>
</dbReference>
<evidence type="ECO:0000313" key="4">
    <source>
        <dbReference type="Proteomes" id="UP000316759"/>
    </source>
</evidence>
<accession>A0A504YA05</accession>
<proteinExistence type="predicted"/>
<dbReference type="InterPro" id="IPR000998">
    <property type="entry name" value="MAM_dom"/>
</dbReference>
<dbReference type="Gene3D" id="2.60.120.200">
    <property type="match status" value="1"/>
</dbReference>
<keyword evidence="4" id="KW-1185">Reference proteome</keyword>